<sequence length="69" mass="7676">MHRRAECSGTTPPDCEDKWHERSTTLLPQWRAAGFDGALCGTETDVKRKGPFQPSDTLTGRPAKNVSFQ</sequence>
<reference evidence="2 3" key="1">
    <citation type="journal article" date="2019" name="Commun. Biol.">
        <title>The bagworm genome reveals a unique fibroin gene that provides high tensile strength.</title>
        <authorList>
            <person name="Kono N."/>
            <person name="Nakamura H."/>
            <person name="Ohtoshi R."/>
            <person name="Tomita M."/>
            <person name="Numata K."/>
            <person name="Arakawa K."/>
        </authorList>
    </citation>
    <scope>NUCLEOTIDE SEQUENCE [LARGE SCALE GENOMIC DNA]</scope>
</reference>
<keyword evidence="3" id="KW-1185">Reference proteome</keyword>
<evidence type="ECO:0000256" key="1">
    <source>
        <dbReference type="SAM" id="MobiDB-lite"/>
    </source>
</evidence>
<name>A0A4C1YFC8_EUMVA</name>
<evidence type="ECO:0000313" key="2">
    <source>
        <dbReference type="EMBL" id="GBP73147.1"/>
    </source>
</evidence>
<accession>A0A4C1YFC8</accession>
<protein>
    <submittedName>
        <fullName evidence="2">Uncharacterized protein</fullName>
    </submittedName>
</protein>
<feature type="region of interest" description="Disordered" evidence="1">
    <location>
        <begin position="1"/>
        <end position="20"/>
    </location>
</feature>
<dbReference type="Proteomes" id="UP000299102">
    <property type="component" value="Unassembled WGS sequence"/>
</dbReference>
<proteinExistence type="predicted"/>
<comment type="caution">
    <text evidence="2">The sequence shown here is derived from an EMBL/GenBank/DDBJ whole genome shotgun (WGS) entry which is preliminary data.</text>
</comment>
<organism evidence="2 3">
    <name type="scientific">Eumeta variegata</name>
    <name type="common">Bagworm moth</name>
    <name type="synonym">Eumeta japonica</name>
    <dbReference type="NCBI Taxonomy" id="151549"/>
    <lineage>
        <taxon>Eukaryota</taxon>
        <taxon>Metazoa</taxon>
        <taxon>Ecdysozoa</taxon>
        <taxon>Arthropoda</taxon>
        <taxon>Hexapoda</taxon>
        <taxon>Insecta</taxon>
        <taxon>Pterygota</taxon>
        <taxon>Neoptera</taxon>
        <taxon>Endopterygota</taxon>
        <taxon>Lepidoptera</taxon>
        <taxon>Glossata</taxon>
        <taxon>Ditrysia</taxon>
        <taxon>Tineoidea</taxon>
        <taxon>Psychidae</taxon>
        <taxon>Oiketicinae</taxon>
        <taxon>Eumeta</taxon>
    </lineage>
</organism>
<dbReference type="AlphaFoldDB" id="A0A4C1YFC8"/>
<gene>
    <name evidence="2" type="ORF">EVAR_52574_1</name>
</gene>
<dbReference type="EMBL" id="BGZK01001163">
    <property type="protein sequence ID" value="GBP73147.1"/>
    <property type="molecule type" value="Genomic_DNA"/>
</dbReference>
<feature type="region of interest" description="Disordered" evidence="1">
    <location>
        <begin position="42"/>
        <end position="69"/>
    </location>
</feature>
<evidence type="ECO:0000313" key="3">
    <source>
        <dbReference type="Proteomes" id="UP000299102"/>
    </source>
</evidence>